<organism evidence="3 4">
    <name type="scientific">Malaciobacter molluscorum LMG 25693</name>
    <dbReference type="NCBI Taxonomy" id="870501"/>
    <lineage>
        <taxon>Bacteria</taxon>
        <taxon>Pseudomonadati</taxon>
        <taxon>Campylobacterota</taxon>
        <taxon>Epsilonproteobacteria</taxon>
        <taxon>Campylobacterales</taxon>
        <taxon>Arcobacteraceae</taxon>
        <taxon>Malaciobacter</taxon>
    </lineage>
</organism>
<evidence type="ECO:0000313" key="2">
    <source>
        <dbReference type="EMBL" id="AXX93065.1"/>
    </source>
</evidence>
<sequence>MQIILFVLVIIILLAIIYQKLRKRYSLKTILGGTIVLIILISISIYISSISEGGIKKAFIQKYKKEFGYKISKLTATMATNNETRYSNEYYYKFVYIVNKNKKEYVCEANNVFVQLIEDEYVFKTIKEECREK</sequence>
<evidence type="ECO:0000313" key="5">
    <source>
        <dbReference type="Proteomes" id="UP000262712"/>
    </source>
</evidence>
<dbReference type="EMBL" id="CP032098">
    <property type="protein sequence ID" value="AXX93065.1"/>
    <property type="molecule type" value="Genomic_DNA"/>
</dbReference>
<accession>A0A2G1DEP9</accession>
<keyword evidence="4" id="KW-1185">Reference proteome</keyword>
<keyword evidence="1" id="KW-0472">Membrane</keyword>
<evidence type="ECO:0000256" key="1">
    <source>
        <dbReference type="SAM" id="Phobius"/>
    </source>
</evidence>
<evidence type="ECO:0000313" key="4">
    <source>
        <dbReference type="Proteomes" id="UP000221222"/>
    </source>
</evidence>
<gene>
    <name evidence="2" type="ORF">AMOL_2112</name>
    <name evidence="3" type="ORF">CPU12_13040</name>
</gene>
<keyword evidence="1" id="KW-0812">Transmembrane</keyword>
<evidence type="ECO:0000313" key="3">
    <source>
        <dbReference type="EMBL" id="PHO16967.1"/>
    </source>
</evidence>
<dbReference type="EMBL" id="NXFY01000028">
    <property type="protein sequence ID" value="PHO16967.1"/>
    <property type="molecule type" value="Genomic_DNA"/>
</dbReference>
<protein>
    <submittedName>
        <fullName evidence="2">Membrane protein</fullName>
    </submittedName>
</protein>
<reference evidence="2 5" key="2">
    <citation type="submission" date="2018-08" db="EMBL/GenBank/DDBJ databases">
        <title>Complete genome of the Arcobacter molluscorum type strain LMG 25693.</title>
        <authorList>
            <person name="Miller W.G."/>
            <person name="Yee E."/>
            <person name="Bono J.L."/>
        </authorList>
    </citation>
    <scope>NUCLEOTIDE SEQUENCE [LARGE SCALE GENOMIC DNA]</scope>
    <source>
        <strain evidence="2 5">CECT 7696</strain>
    </source>
</reference>
<dbReference type="KEGG" id="amol:AMOL_2112"/>
<dbReference type="Proteomes" id="UP000221222">
    <property type="component" value="Unassembled WGS sequence"/>
</dbReference>
<keyword evidence="1" id="KW-1133">Transmembrane helix</keyword>
<reference evidence="3 4" key="1">
    <citation type="submission" date="2017-09" db="EMBL/GenBank/DDBJ databases">
        <title>Arcobacter canalis sp. nov., a new species isolated from a water canal contaminated with urban sewage.</title>
        <authorList>
            <person name="Perez-Cataluna A."/>
            <person name="Salas-Masso N."/>
            <person name="Figueras M.J."/>
        </authorList>
    </citation>
    <scope>NUCLEOTIDE SEQUENCE [LARGE SCALE GENOMIC DNA]</scope>
    <source>
        <strain evidence="3 4">F98-3</strain>
    </source>
</reference>
<name>A0A2G1DEP9_9BACT</name>
<feature type="transmembrane region" description="Helical" evidence="1">
    <location>
        <begin position="29"/>
        <end position="47"/>
    </location>
</feature>
<dbReference type="AlphaFoldDB" id="A0A2G1DEP9"/>
<dbReference type="Proteomes" id="UP000262712">
    <property type="component" value="Chromosome"/>
</dbReference>
<proteinExistence type="predicted"/>
<dbReference type="RefSeq" id="WP_099343560.1">
    <property type="nucleotide sequence ID" value="NZ_CP032098.1"/>
</dbReference>